<evidence type="ECO:0000256" key="5">
    <source>
        <dbReference type="PROSITE-ProRule" id="PRU10015"/>
    </source>
</evidence>
<evidence type="ECO:0000313" key="8">
    <source>
        <dbReference type="Proteomes" id="UP000664218"/>
    </source>
</evidence>
<feature type="domain" description="TRAM" evidence="6">
    <location>
        <begin position="1"/>
        <end position="58"/>
    </location>
</feature>
<accession>A0A939KJK6</accession>
<evidence type="ECO:0000259" key="6">
    <source>
        <dbReference type="PROSITE" id="PS50926"/>
    </source>
</evidence>
<dbReference type="PANTHER" id="PTHR11061:SF30">
    <property type="entry name" value="TRNA (URACIL(54)-C(5))-METHYLTRANSFERASE"/>
    <property type="match status" value="1"/>
</dbReference>
<reference evidence="7" key="1">
    <citation type="submission" date="2021-03" db="EMBL/GenBank/DDBJ databases">
        <title>Proteiniclasticum marinus sp. nov., isolated from tidal flat sediment.</title>
        <authorList>
            <person name="Namirimu T."/>
            <person name="Yang J.-A."/>
            <person name="Yang S.-H."/>
            <person name="Kim Y.-J."/>
            <person name="Kwon K.K."/>
        </authorList>
    </citation>
    <scope>NUCLEOTIDE SEQUENCE</scope>
    <source>
        <strain evidence="7">SCR006</strain>
    </source>
</reference>
<dbReference type="GO" id="GO:0070041">
    <property type="term" value="F:rRNA (uridine-C5-)-methyltransferase activity"/>
    <property type="evidence" value="ECO:0007669"/>
    <property type="project" value="TreeGrafter"/>
</dbReference>
<gene>
    <name evidence="7" type="primary">rlmD</name>
    <name evidence="7" type="ORF">J3A84_09480</name>
</gene>
<dbReference type="NCBIfam" id="TIGR00479">
    <property type="entry name" value="rumA"/>
    <property type="match status" value="1"/>
</dbReference>
<dbReference type="Pfam" id="PF05958">
    <property type="entry name" value="tRNA_U5-meth_tr"/>
    <property type="match status" value="1"/>
</dbReference>
<evidence type="ECO:0000256" key="4">
    <source>
        <dbReference type="PROSITE-ProRule" id="PRU01024"/>
    </source>
</evidence>
<keyword evidence="3 4" id="KW-0949">S-adenosyl-L-methionine</keyword>
<dbReference type="Gene3D" id="2.40.50.1070">
    <property type="match status" value="1"/>
</dbReference>
<dbReference type="Gene3D" id="3.40.50.150">
    <property type="entry name" value="Vaccinia Virus protein VP39"/>
    <property type="match status" value="1"/>
</dbReference>
<keyword evidence="2 4" id="KW-0808">Transferase</keyword>
<dbReference type="Pfam" id="PF01938">
    <property type="entry name" value="TRAM"/>
    <property type="match status" value="1"/>
</dbReference>
<feature type="binding site" evidence="4">
    <location>
        <position position="335"/>
    </location>
    <ligand>
        <name>S-adenosyl-L-methionine</name>
        <dbReference type="ChEBI" id="CHEBI:59789"/>
    </ligand>
</feature>
<evidence type="ECO:0000256" key="2">
    <source>
        <dbReference type="ARBA" id="ARBA00022679"/>
    </source>
</evidence>
<organism evidence="7 8">
    <name type="scientific">Proteiniclasticum aestuarii</name>
    <dbReference type="NCBI Taxonomy" id="2817862"/>
    <lineage>
        <taxon>Bacteria</taxon>
        <taxon>Bacillati</taxon>
        <taxon>Bacillota</taxon>
        <taxon>Clostridia</taxon>
        <taxon>Eubacteriales</taxon>
        <taxon>Clostridiaceae</taxon>
        <taxon>Proteiniclasticum</taxon>
    </lineage>
</organism>
<dbReference type="FunFam" id="3.40.50.150:FF:000009">
    <property type="entry name" value="23S rRNA (Uracil(1939)-C(5))-methyltransferase RlmD"/>
    <property type="match status" value="1"/>
</dbReference>
<feature type="binding site" evidence="4">
    <location>
        <position position="286"/>
    </location>
    <ligand>
        <name>S-adenosyl-L-methionine</name>
        <dbReference type="ChEBI" id="CHEBI:59789"/>
    </ligand>
</feature>
<proteinExistence type="inferred from homology"/>
<dbReference type="AlphaFoldDB" id="A0A939KJK6"/>
<dbReference type="InterPro" id="IPR030390">
    <property type="entry name" value="MeTrfase_TrmA_AS"/>
</dbReference>
<dbReference type="SUPFAM" id="SSF50249">
    <property type="entry name" value="Nucleic acid-binding proteins"/>
    <property type="match status" value="1"/>
</dbReference>
<dbReference type="PROSITE" id="PS50926">
    <property type="entry name" value="TRAM"/>
    <property type="match status" value="1"/>
</dbReference>
<dbReference type="EC" id="2.1.1.190" evidence="7"/>
<dbReference type="Proteomes" id="UP000664218">
    <property type="component" value="Unassembled WGS sequence"/>
</dbReference>
<dbReference type="PROSITE" id="PS01230">
    <property type="entry name" value="TRMA_1"/>
    <property type="match status" value="1"/>
</dbReference>
<dbReference type="InterPro" id="IPR002792">
    <property type="entry name" value="TRAM_dom"/>
</dbReference>
<comment type="similarity">
    <text evidence="4">Belongs to the class I-like SAM-binding methyltransferase superfamily. RNA M5U methyltransferase family.</text>
</comment>
<dbReference type="SUPFAM" id="SSF53335">
    <property type="entry name" value="S-adenosyl-L-methionine-dependent methyltransferases"/>
    <property type="match status" value="1"/>
</dbReference>
<sequence>MKRNEVIEVKIEDHSFPATGIGMLEGKKVQIKGAFPGETVSARAHQVRADRAKGRYLGIIENAPYAVEPSCIHYGKCGGCISQQVPLSLQRTFKEEEVKKLFIQNDLSMGEYLGITGDEDQYEYRNKMEYTFGDEVKGGELNLGMHLKGMKNSVVNTNRCLLIHEDFRKIHDYTIAYFREKDLPYYRVMRQEGYLRNFILRRGINTREIMVNLVTTTQIDFNLDEYRDGLTQLDLDYTLVSILHTESDSLSDAVVPEKLNILYGRDYIYEKLHGLTFKISPFSFFQTNTKGAEVLYSEVKSFIGEKKSEIFDLYCGTGTIGQIVAEMADKVTGVEIIEEAVTAANENAQINELSHVHFIAGDVKDVIASLEGSPELIILDPPRSGVHPKALEYVKDFNAKEILYVSCNPKTLVIDLKYLLEQGYEVVKTKVVDMFPNTPHVETIVALYKKD</sequence>
<dbReference type="GO" id="GO:0070475">
    <property type="term" value="P:rRNA base methylation"/>
    <property type="evidence" value="ECO:0007669"/>
    <property type="project" value="TreeGrafter"/>
</dbReference>
<keyword evidence="8" id="KW-1185">Reference proteome</keyword>
<evidence type="ECO:0000313" key="7">
    <source>
        <dbReference type="EMBL" id="MBO1265258.1"/>
    </source>
</evidence>
<dbReference type="InterPro" id="IPR010280">
    <property type="entry name" value="U5_MeTrfase_fam"/>
</dbReference>
<dbReference type="InterPro" id="IPR012340">
    <property type="entry name" value="NA-bd_OB-fold"/>
</dbReference>
<evidence type="ECO:0000256" key="1">
    <source>
        <dbReference type="ARBA" id="ARBA00022603"/>
    </source>
</evidence>
<dbReference type="EMBL" id="JAFNJU010000006">
    <property type="protein sequence ID" value="MBO1265258.1"/>
    <property type="molecule type" value="Genomic_DNA"/>
</dbReference>
<dbReference type="InterPro" id="IPR029063">
    <property type="entry name" value="SAM-dependent_MTases_sf"/>
</dbReference>
<feature type="binding site" evidence="4">
    <location>
        <position position="314"/>
    </location>
    <ligand>
        <name>S-adenosyl-L-methionine</name>
        <dbReference type="ChEBI" id="CHEBI:59789"/>
    </ligand>
</feature>
<feature type="active site" description="Nucleophile" evidence="4">
    <location>
        <position position="407"/>
    </location>
</feature>
<evidence type="ECO:0000256" key="3">
    <source>
        <dbReference type="ARBA" id="ARBA00022691"/>
    </source>
</evidence>
<dbReference type="CDD" id="cd02440">
    <property type="entry name" value="AdoMet_MTases"/>
    <property type="match status" value="1"/>
</dbReference>
<feature type="active site" evidence="5">
    <location>
        <position position="407"/>
    </location>
</feature>
<dbReference type="PROSITE" id="PS51687">
    <property type="entry name" value="SAM_MT_RNA_M5U"/>
    <property type="match status" value="1"/>
</dbReference>
<protein>
    <submittedName>
        <fullName evidence="7">23S rRNA (Uracil(1939)-C(5))-methyltransferase RlmD</fullName>
        <ecNumber evidence="7">2.1.1.190</ecNumber>
    </submittedName>
</protein>
<dbReference type="RefSeq" id="WP_207599777.1">
    <property type="nucleotide sequence ID" value="NZ_JAFNJU010000006.1"/>
</dbReference>
<name>A0A939KJK6_9CLOT</name>
<feature type="binding site" evidence="4">
    <location>
        <position position="380"/>
    </location>
    <ligand>
        <name>S-adenosyl-L-methionine</name>
        <dbReference type="ChEBI" id="CHEBI:59789"/>
    </ligand>
</feature>
<keyword evidence="1 4" id="KW-0489">Methyltransferase</keyword>
<comment type="caution">
    <text evidence="7">The sequence shown here is derived from an EMBL/GenBank/DDBJ whole genome shotgun (WGS) entry which is preliminary data.</text>
</comment>
<dbReference type="PANTHER" id="PTHR11061">
    <property type="entry name" value="RNA M5U METHYLTRANSFERASE"/>
    <property type="match status" value="1"/>
</dbReference>
<dbReference type="Gene3D" id="2.40.50.140">
    <property type="entry name" value="Nucleic acid-binding proteins"/>
    <property type="match status" value="1"/>
</dbReference>